<reference evidence="2 3" key="1">
    <citation type="submission" date="2023-03" db="EMBL/GenBank/DDBJ databases">
        <title>Bacillus Genome Sequencing.</title>
        <authorList>
            <person name="Dunlap C."/>
        </authorList>
    </citation>
    <scope>NUCLEOTIDE SEQUENCE [LARGE SCALE GENOMIC DNA]</scope>
    <source>
        <strain evidence="2 3">BD-525</strain>
    </source>
</reference>
<feature type="domain" description="HNH endonuclease 5" evidence="1">
    <location>
        <begin position="37"/>
        <end position="89"/>
    </location>
</feature>
<proteinExistence type="predicted"/>
<keyword evidence="2" id="KW-0378">Hydrolase</keyword>
<dbReference type="RefSeq" id="WP_326091803.1">
    <property type="nucleotide sequence ID" value="NZ_JARLKZ010000034.1"/>
</dbReference>
<dbReference type="Pfam" id="PF14279">
    <property type="entry name" value="HNH_5"/>
    <property type="match status" value="1"/>
</dbReference>
<dbReference type="Proteomes" id="UP001344632">
    <property type="component" value="Unassembled WGS sequence"/>
</dbReference>
<keyword evidence="2" id="KW-0255">Endonuclease</keyword>
<keyword evidence="2" id="KW-0540">Nuclease</keyword>
<keyword evidence="3" id="KW-1185">Reference proteome</keyword>
<accession>A0ABU6GYG3</accession>
<protein>
    <submittedName>
        <fullName evidence="2">HNH endonuclease</fullName>
    </submittedName>
</protein>
<dbReference type="GO" id="GO:0004519">
    <property type="term" value="F:endonuclease activity"/>
    <property type="evidence" value="ECO:0007669"/>
    <property type="project" value="UniProtKB-KW"/>
</dbReference>
<evidence type="ECO:0000313" key="2">
    <source>
        <dbReference type="EMBL" id="MEC0244167.1"/>
    </source>
</evidence>
<organism evidence="2 3">
    <name type="scientific">Paenibacillus dokdonensis</name>
    <dbReference type="NCBI Taxonomy" id="2567944"/>
    <lineage>
        <taxon>Bacteria</taxon>
        <taxon>Bacillati</taxon>
        <taxon>Bacillota</taxon>
        <taxon>Bacilli</taxon>
        <taxon>Bacillales</taxon>
        <taxon>Paenibacillaceae</taxon>
        <taxon>Paenibacillus</taxon>
    </lineage>
</organism>
<comment type="caution">
    <text evidence="2">The sequence shown here is derived from an EMBL/GenBank/DDBJ whole genome shotgun (WGS) entry which is preliminary data.</text>
</comment>
<gene>
    <name evidence="2" type="ORF">P4H66_30600</name>
</gene>
<sequence>MNEEFDLLYDCIVEYRQLNDTNQKRIVLSEPLTKQFCRFCGESAEKVNFRDNTHIISETLGNKILFSDYECSRCNKEIFGSKFEDALGKYVLPLKLVSEIYGKKTSLIDKDMRTGHRIEYRKNDPILPDFDGYARKLIIDRSDDKRVTVDNNEMTIQYKRQKYNPVDVYYALLKMSLTLVPFEEVERFMRSLAALQAGGHEISIKGVLEYQQGFDPFNGTNVQLFRRKQKPDTNYPYMVFKVSFGNFSIQIPVFTDEEFNQTNLSFKCHKSFKDSLIRELNFENMEPYYSAVFSVLQNEFNEDQKQLLAEELKKNGYLRTE</sequence>
<name>A0ABU6GYG3_9BACL</name>
<evidence type="ECO:0000313" key="3">
    <source>
        <dbReference type="Proteomes" id="UP001344632"/>
    </source>
</evidence>
<dbReference type="EMBL" id="JARLKZ010000034">
    <property type="protein sequence ID" value="MEC0244167.1"/>
    <property type="molecule type" value="Genomic_DNA"/>
</dbReference>
<evidence type="ECO:0000259" key="1">
    <source>
        <dbReference type="Pfam" id="PF14279"/>
    </source>
</evidence>
<dbReference type="InterPro" id="IPR029471">
    <property type="entry name" value="HNH_5"/>
</dbReference>